<organism evidence="22 23">
    <name type="scientific">Terasakiispira papahanaumokuakeensis</name>
    <dbReference type="NCBI Taxonomy" id="197479"/>
    <lineage>
        <taxon>Bacteria</taxon>
        <taxon>Pseudomonadati</taxon>
        <taxon>Pseudomonadota</taxon>
        <taxon>Gammaproteobacteria</taxon>
        <taxon>Oceanospirillales</taxon>
        <taxon>Terasakiispira</taxon>
    </lineage>
</organism>
<accession>A0A1E2VAG8</accession>
<evidence type="ECO:0000256" key="5">
    <source>
        <dbReference type="ARBA" id="ARBA00017242"/>
    </source>
</evidence>
<evidence type="ECO:0000256" key="3">
    <source>
        <dbReference type="ARBA" id="ARBA00011750"/>
    </source>
</evidence>
<dbReference type="PROSITE" id="PS00866">
    <property type="entry name" value="CPSASE_1"/>
    <property type="match status" value="1"/>
</dbReference>
<dbReference type="PROSITE" id="PS50975">
    <property type="entry name" value="ATP_GRASP"/>
    <property type="match status" value="1"/>
</dbReference>
<keyword evidence="14 19" id="KW-0275">Fatty acid biosynthesis</keyword>
<feature type="domain" description="Biotin carboxylation" evidence="21">
    <location>
        <begin position="1"/>
        <end position="445"/>
    </location>
</feature>
<reference evidence="22 23" key="1">
    <citation type="submission" date="2016-08" db="EMBL/GenBank/DDBJ databases">
        <authorList>
            <person name="Seilhamer J.J."/>
        </authorList>
    </citation>
    <scope>NUCLEOTIDE SEQUENCE [LARGE SCALE GENOMIC DNA]</scope>
    <source>
        <strain evidence="22 23">PH27A</strain>
    </source>
</reference>
<evidence type="ECO:0000259" key="20">
    <source>
        <dbReference type="PROSITE" id="PS50975"/>
    </source>
</evidence>
<evidence type="ECO:0000256" key="8">
    <source>
        <dbReference type="ARBA" id="ARBA00022723"/>
    </source>
</evidence>
<dbReference type="InterPro" id="IPR016185">
    <property type="entry name" value="PreATP-grasp_dom_sf"/>
</dbReference>
<dbReference type="PANTHER" id="PTHR48095:SF2">
    <property type="entry name" value="BIOTIN CARBOXYLASE, CHLOROPLASTIC"/>
    <property type="match status" value="1"/>
</dbReference>
<dbReference type="UniPathway" id="UPA00655">
    <property type="reaction ID" value="UER00711"/>
</dbReference>
<keyword evidence="23" id="KW-1185">Reference proteome</keyword>
<evidence type="ECO:0000256" key="9">
    <source>
        <dbReference type="ARBA" id="ARBA00022741"/>
    </source>
</evidence>
<dbReference type="GO" id="GO:0005524">
    <property type="term" value="F:ATP binding"/>
    <property type="evidence" value="ECO:0007669"/>
    <property type="project" value="UniProtKB-UniRule"/>
</dbReference>
<keyword evidence="6 19" id="KW-0444">Lipid biosynthesis</keyword>
<dbReference type="NCBIfam" id="NF006367">
    <property type="entry name" value="PRK08591.1"/>
    <property type="match status" value="1"/>
</dbReference>
<dbReference type="PROSITE" id="PS50979">
    <property type="entry name" value="BC"/>
    <property type="match status" value="1"/>
</dbReference>
<dbReference type="InterPro" id="IPR005482">
    <property type="entry name" value="Biotin_COase_C"/>
</dbReference>
<evidence type="ECO:0000256" key="4">
    <source>
        <dbReference type="ARBA" id="ARBA00013263"/>
    </source>
</evidence>
<comment type="subunit">
    <text evidence="3 19">Acetyl-CoA carboxylase is a heterohexamer of biotin carboxyl carrier protein, biotin carboxylase and the two subunits of carboxyl transferase in a 2:2 complex.</text>
</comment>
<keyword evidence="8" id="KW-0479">Metal-binding</keyword>
<evidence type="ECO:0000256" key="14">
    <source>
        <dbReference type="ARBA" id="ARBA00023160"/>
    </source>
</evidence>
<evidence type="ECO:0000256" key="12">
    <source>
        <dbReference type="ARBA" id="ARBA00022842"/>
    </source>
</evidence>
<proteinExistence type="predicted"/>
<dbReference type="GO" id="GO:0006633">
    <property type="term" value="P:fatty acid biosynthetic process"/>
    <property type="evidence" value="ECO:0007669"/>
    <property type="project" value="UniProtKB-KW"/>
</dbReference>
<dbReference type="SUPFAM" id="SSF56059">
    <property type="entry name" value="Glutathione synthetase ATP-binding domain-like"/>
    <property type="match status" value="1"/>
</dbReference>
<comment type="pathway">
    <text evidence="2 19">Lipid metabolism; malonyl-CoA biosynthesis; malonyl-CoA from acetyl-CoA: step 1/1.</text>
</comment>
<evidence type="ECO:0000256" key="16">
    <source>
        <dbReference type="ARBA" id="ARBA00033786"/>
    </source>
</evidence>
<keyword evidence="10 19" id="KW-0276">Fatty acid metabolism</keyword>
<evidence type="ECO:0000256" key="17">
    <source>
        <dbReference type="ARBA" id="ARBA00048600"/>
    </source>
</evidence>
<dbReference type="InterPro" id="IPR013815">
    <property type="entry name" value="ATP_grasp_subdomain_1"/>
</dbReference>
<evidence type="ECO:0000259" key="21">
    <source>
        <dbReference type="PROSITE" id="PS50979"/>
    </source>
</evidence>
<evidence type="ECO:0000256" key="10">
    <source>
        <dbReference type="ARBA" id="ARBA00022832"/>
    </source>
</evidence>
<keyword evidence="15 19" id="KW-0092">Biotin</keyword>
<dbReference type="OrthoDB" id="9763189at2"/>
<dbReference type="InterPro" id="IPR011761">
    <property type="entry name" value="ATP-grasp"/>
</dbReference>
<dbReference type="Gene3D" id="3.30.470.20">
    <property type="entry name" value="ATP-grasp fold, B domain"/>
    <property type="match status" value="1"/>
</dbReference>
<evidence type="ECO:0000256" key="1">
    <source>
        <dbReference type="ARBA" id="ARBA00003761"/>
    </source>
</evidence>
<keyword evidence="11 18" id="KW-0067">ATP-binding</keyword>
<dbReference type="GO" id="GO:0004075">
    <property type="term" value="F:biotin carboxylase activity"/>
    <property type="evidence" value="ECO:0007669"/>
    <property type="project" value="UniProtKB-EC"/>
</dbReference>
<keyword evidence="13 19" id="KW-0443">Lipid metabolism</keyword>
<protein>
    <recommendedName>
        <fullName evidence="5 19">Biotin carboxylase</fullName>
        <ecNumber evidence="4 19">6.3.4.14</ecNumber>
    </recommendedName>
    <alternativeName>
        <fullName evidence="16 19">Acetyl-coenzyme A carboxylase biotin carboxylase subunit A</fullName>
    </alternativeName>
</protein>
<evidence type="ECO:0000256" key="15">
    <source>
        <dbReference type="ARBA" id="ARBA00023267"/>
    </source>
</evidence>
<dbReference type="SMART" id="SM00878">
    <property type="entry name" value="Biotin_carb_C"/>
    <property type="match status" value="1"/>
</dbReference>
<dbReference type="EC" id="6.3.4.14" evidence="4 19"/>
<evidence type="ECO:0000256" key="6">
    <source>
        <dbReference type="ARBA" id="ARBA00022516"/>
    </source>
</evidence>
<keyword evidence="7 19" id="KW-0436">Ligase</keyword>
<dbReference type="AlphaFoldDB" id="A0A1E2VAG8"/>
<dbReference type="InterPro" id="IPR011764">
    <property type="entry name" value="Biotin_carboxylation_dom"/>
</dbReference>
<dbReference type="RefSeq" id="WP_068998665.1">
    <property type="nucleotide sequence ID" value="NZ_MDTQ01000001.1"/>
</dbReference>
<evidence type="ECO:0000313" key="22">
    <source>
        <dbReference type="EMBL" id="ODC03971.1"/>
    </source>
</evidence>
<dbReference type="Proteomes" id="UP000094291">
    <property type="component" value="Unassembled WGS sequence"/>
</dbReference>
<keyword evidence="9 18" id="KW-0547">Nucleotide-binding</keyword>
<dbReference type="Pfam" id="PF00289">
    <property type="entry name" value="Biotin_carb_N"/>
    <property type="match status" value="1"/>
</dbReference>
<dbReference type="PROSITE" id="PS00867">
    <property type="entry name" value="CPSASE_2"/>
    <property type="match status" value="1"/>
</dbReference>
<evidence type="ECO:0000256" key="11">
    <source>
        <dbReference type="ARBA" id="ARBA00022840"/>
    </source>
</evidence>
<dbReference type="FunFam" id="3.40.50.20:FF:000010">
    <property type="entry name" value="Propionyl-CoA carboxylase subunit alpha"/>
    <property type="match status" value="1"/>
</dbReference>
<dbReference type="GO" id="GO:0046872">
    <property type="term" value="F:metal ion binding"/>
    <property type="evidence" value="ECO:0007669"/>
    <property type="project" value="UniProtKB-KW"/>
</dbReference>
<dbReference type="InterPro" id="IPR051602">
    <property type="entry name" value="ACC_Biotin_Carboxylase"/>
</dbReference>
<dbReference type="SUPFAM" id="SSF51246">
    <property type="entry name" value="Rudiment single hybrid motif"/>
    <property type="match status" value="1"/>
</dbReference>
<evidence type="ECO:0000256" key="13">
    <source>
        <dbReference type="ARBA" id="ARBA00023098"/>
    </source>
</evidence>
<evidence type="ECO:0000256" key="7">
    <source>
        <dbReference type="ARBA" id="ARBA00022598"/>
    </source>
</evidence>
<dbReference type="EMBL" id="MDTQ01000001">
    <property type="protein sequence ID" value="ODC03971.1"/>
    <property type="molecule type" value="Genomic_DNA"/>
</dbReference>
<name>A0A1E2VAG8_9GAMM</name>
<dbReference type="Pfam" id="PF02786">
    <property type="entry name" value="CPSase_L_D2"/>
    <property type="match status" value="1"/>
</dbReference>
<dbReference type="FunFam" id="3.30.1490.20:FF:000018">
    <property type="entry name" value="Biotin carboxylase"/>
    <property type="match status" value="1"/>
</dbReference>
<evidence type="ECO:0000256" key="2">
    <source>
        <dbReference type="ARBA" id="ARBA00004956"/>
    </source>
</evidence>
<evidence type="ECO:0000256" key="19">
    <source>
        <dbReference type="RuleBase" id="RU365063"/>
    </source>
</evidence>
<dbReference type="Gene3D" id="3.40.50.20">
    <property type="match status" value="1"/>
</dbReference>
<dbReference type="InterPro" id="IPR005481">
    <property type="entry name" value="BC-like_N"/>
</dbReference>
<dbReference type="NCBIfam" id="TIGR00514">
    <property type="entry name" value="accC"/>
    <property type="match status" value="1"/>
</dbReference>
<comment type="catalytic activity">
    <reaction evidence="17 19">
        <text>N(6)-biotinyl-L-lysyl-[protein] + hydrogencarbonate + ATP = N(6)-carboxybiotinyl-L-lysyl-[protein] + ADP + phosphate + H(+)</text>
        <dbReference type="Rhea" id="RHEA:13501"/>
        <dbReference type="Rhea" id="RHEA-COMP:10505"/>
        <dbReference type="Rhea" id="RHEA-COMP:10506"/>
        <dbReference type="ChEBI" id="CHEBI:15378"/>
        <dbReference type="ChEBI" id="CHEBI:17544"/>
        <dbReference type="ChEBI" id="CHEBI:30616"/>
        <dbReference type="ChEBI" id="CHEBI:43474"/>
        <dbReference type="ChEBI" id="CHEBI:83144"/>
        <dbReference type="ChEBI" id="CHEBI:83145"/>
        <dbReference type="ChEBI" id="CHEBI:456216"/>
        <dbReference type="EC" id="6.3.4.14"/>
    </reaction>
</comment>
<keyword evidence="12" id="KW-0460">Magnesium</keyword>
<evidence type="ECO:0000313" key="23">
    <source>
        <dbReference type="Proteomes" id="UP000094291"/>
    </source>
</evidence>
<dbReference type="InterPro" id="IPR011054">
    <property type="entry name" value="Rudment_hybrid_motif"/>
</dbReference>
<gene>
    <name evidence="22" type="ORF">BFW38_10895</name>
</gene>
<dbReference type="Gene3D" id="3.30.1490.20">
    <property type="entry name" value="ATP-grasp fold, A domain"/>
    <property type="match status" value="1"/>
</dbReference>
<comment type="function">
    <text evidence="1 19">This protein is a component of the acetyl coenzyme A carboxylase complex; first, biotin carboxylase catalyzes the carboxylation of the carrier protein and then the transcarboxylase transfers the carboxyl group to form malonyl-CoA.</text>
</comment>
<dbReference type="InterPro" id="IPR005479">
    <property type="entry name" value="CPAse_ATP-bd"/>
</dbReference>
<feature type="domain" description="ATP-grasp" evidence="20">
    <location>
        <begin position="120"/>
        <end position="317"/>
    </location>
</feature>
<dbReference type="STRING" id="197479.BFW38_10895"/>
<comment type="caution">
    <text evidence="22">The sequence shown here is derived from an EMBL/GenBank/DDBJ whole genome shotgun (WGS) entry which is preliminary data.</text>
</comment>
<dbReference type="PANTHER" id="PTHR48095">
    <property type="entry name" value="PYRUVATE CARBOXYLASE SUBUNIT A"/>
    <property type="match status" value="1"/>
</dbReference>
<dbReference type="InterPro" id="IPR004549">
    <property type="entry name" value="Acetyl_CoA_COase_biotin_COase"/>
</dbReference>
<dbReference type="SUPFAM" id="SSF52440">
    <property type="entry name" value="PreATP-grasp domain"/>
    <property type="match status" value="1"/>
</dbReference>
<sequence length="446" mass="48836">MLDKVVIANRGEIALRILRACRELGIRTVAVHSKADRDLMHVRLADEAVCIGPAASTESYLNIPALIAAAEVTDATGIHPGYGFLAENAGFAEQVERSGFIFIGPKAETIRLMGDKVSAIEAMKKAGVPTVPGSDGPLSSDPEQLRQTARRIGYPVIIKAAAGGGGRGMRVVHTEAHLLNAVQVTQNEAQQAFGDGTVYMEKFLENPRHVEVQVLADGQGNAIHLYDRDCSLQRRHQKVLEEAPAPHLDEEARAKVLKACTDACIEIGYRGAGTFEFLYEDGGFYFIEMNTRVQVEHPVTEMVTGVDIVKEQLRIASGQPLSIRQEDVTLSGHAFECRINAEDPRTFMPSPGKITLYHAPGGLGVRMDSHIYSGYSVPPHYDSLIGKLITWAENREQSLTRMTGALDELLVEGIKTNIDLHKDLVRDQHFQAGGVNIHYLEKKLAD</sequence>
<evidence type="ECO:0000256" key="18">
    <source>
        <dbReference type="PROSITE-ProRule" id="PRU00409"/>
    </source>
</evidence>
<dbReference type="GO" id="GO:2001295">
    <property type="term" value="P:malonyl-CoA biosynthetic process"/>
    <property type="evidence" value="ECO:0007669"/>
    <property type="project" value="UniProtKB-UniPathway"/>
</dbReference>
<dbReference type="Pfam" id="PF02785">
    <property type="entry name" value="Biotin_carb_C"/>
    <property type="match status" value="1"/>
</dbReference>